<feature type="transmembrane region" description="Helical" evidence="1">
    <location>
        <begin position="113"/>
        <end position="135"/>
    </location>
</feature>
<feature type="transmembrane region" description="Helical" evidence="1">
    <location>
        <begin position="250"/>
        <end position="268"/>
    </location>
</feature>
<feature type="transmembrane region" description="Helical" evidence="1">
    <location>
        <begin position="140"/>
        <end position="162"/>
    </location>
</feature>
<evidence type="ECO:0000313" key="4">
    <source>
        <dbReference type="Proteomes" id="UP001165074"/>
    </source>
</evidence>
<protein>
    <submittedName>
        <fullName evidence="3">Type VII secretion integral membrane protein EccD</fullName>
    </submittedName>
</protein>
<dbReference type="RefSeq" id="WP_285572809.1">
    <property type="nucleotide sequence ID" value="NZ_BSTK01000004.1"/>
</dbReference>
<evidence type="ECO:0000256" key="1">
    <source>
        <dbReference type="SAM" id="Phobius"/>
    </source>
</evidence>
<keyword evidence="1" id="KW-0812">Transmembrane</keyword>
<keyword evidence="4" id="KW-1185">Reference proteome</keyword>
<dbReference type="AlphaFoldDB" id="A0A9W6S4R2"/>
<feature type="transmembrane region" description="Helical" evidence="1">
    <location>
        <begin position="424"/>
        <end position="447"/>
    </location>
</feature>
<reference evidence="3" key="1">
    <citation type="submission" date="2023-03" db="EMBL/GenBank/DDBJ databases">
        <title>Actinoallomurus iriomotensis NBRC 103684.</title>
        <authorList>
            <person name="Ichikawa N."/>
            <person name="Sato H."/>
            <person name="Tonouchi N."/>
        </authorList>
    </citation>
    <scope>NUCLEOTIDE SEQUENCE</scope>
    <source>
        <strain evidence="3">NBRC 103684</strain>
    </source>
</reference>
<keyword evidence="1" id="KW-1133">Transmembrane helix</keyword>
<evidence type="ECO:0000259" key="2">
    <source>
        <dbReference type="Pfam" id="PF19053"/>
    </source>
</evidence>
<feature type="transmembrane region" description="Helical" evidence="1">
    <location>
        <begin position="304"/>
        <end position="324"/>
    </location>
</feature>
<dbReference type="Pfam" id="PF19053">
    <property type="entry name" value="EccD"/>
    <property type="match status" value="1"/>
</dbReference>
<feature type="transmembrane region" description="Helical" evidence="1">
    <location>
        <begin position="354"/>
        <end position="374"/>
    </location>
</feature>
<accession>A0A9W6S4R2</accession>
<name>A0A9W6S4R2_9ACTN</name>
<comment type="caution">
    <text evidence="3">The sequence shown here is derived from an EMBL/GenBank/DDBJ whole genome shotgun (WGS) entry which is preliminary data.</text>
</comment>
<organism evidence="3 4">
    <name type="scientific">Actinoallomurus iriomotensis</name>
    <dbReference type="NCBI Taxonomy" id="478107"/>
    <lineage>
        <taxon>Bacteria</taxon>
        <taxon>Bacillati</taxon>
        <taxon>Actinomycetota</taxon>
        <taxon>Actinomycetes</taxon>
        <taxon>Streptosporangiales</taxon>
        <taxon>Thermomonosporaceae</taxon>
        <taxon>Actinoallomurus</taxon>
    </lineage>
</organism>
<dbReference type="Proteomes" id="UP001165074">
    <property type="component" value="Unassembled WGS sequence"/>
</dbReference>
<dbReference type="Pfam" id="PF08817">
    <property type="entry name" value="YukD"/>
    <property type="match status" value="1"/>
</dbReference>
<feature type="transmembrane region" description="Helical" evidence="1">
    <location>
        <begin position="380"/>
        <end position="403"/>
    </location>
</feature>
<dbReference type="InterPro" id="IPR044049">
    <property type="entry name" value="EccD_transm"/>
</dbReference>
<sequence length="453" mass="46368">MNPAEDGELCRVTVEGPQRRVDLALPVDVPFADLLPVILSYSGRDLAEVGLEHDGWVLQRLDETAIDASMTPAQVSLTHGDVLYLRPAMRQLPEFSAGDADAPETADPGSSEWLYALAVSVTGGLPAAAMAVLLLGGFSWIAVTAVAGALGLVLLVLGAVAARWPWTAGIGLAGRLGALPPAFLAGLHTADLTRLDLAHVLTGLAALALAALVGPVLADGMVPVFSAVAGVALAGTAATGLGLIVPELPVAAAVALVTSGVLTVQRTVQWVARRIKARTPHVPMQLEEAPPEPRGTWSYRAEGIVTGLTLSTGVTGTLTAGILAFSDDGLGWAVCAALPLILLVRAYDARSDIIGRALVLSGMTGIALLLIALSRLSAPGLAPVLLAALSAGAAALVAGCLWTSRRPRRPSPSVVRRPFSWSRALGVTEGALMLASVVLALAMAGVLTRHGGL</sequence>
<dbReference type="Gene3D" id="3.10.20.90">
    <property type="entry name" value="Phosphatidylinositol 3-kinase Catalytic Subunit, Chain A, domain 1"/>
    <property type="match status" value="1"/>
</dbReference>
<keyword evidence="1" id="KW-0472">Membrane</keyword>
<proteinExistence type="predicted"/>
<gene>
    <name evidence="3" type="ORF">Airi02_036510</name>
</gene>
<evidence type="ECO:0000313" key="3">
    <source>
        <dbReference type="EMBL" id="GLY85722.1"/>
    </source>
</evidence>
<dbReference type="EMBL" id="BSTK01000004">
    <property type="protein sequence ID" value="GLY85722.1"/>
    <property type="molecule type" value="Genomic_DNA"/>
</dbReference>
<feature type="domain" description="EccD-like transmembrane" evidence="2">
    <location>
        <begin position="118"/>
        <end position="448"/>
    </location>
</feature>
<feature type="transmembrane region" description="Helical" evidence="1">
    <location>
        <begin position="197"/>
        <end position="217"/>
    </location>
</feature>
<feature type="transmembrane region" description="Helical" evidence="1">
    <location>
        <begin position="330"/>
        <end position="347"/>
    </location>
</feature>
<dbReference type="InterPro" id="IPR024962">
    <property type="entry name" value="YukD-like"/>
</dbReference>